<evidence type="ECO:0000256" key="3">
    <source>
        <dbReference type="ARBA" id="ARBA00022837"/>
    </source>
</evidence>
<dbReference type="SUPFAM" id="SSF57184">
    <property type="entry name" value="Growth factor receptor domain"/>
    <property type="match status" value="1"/>
</dbReference>
<reference evidence="10 11" key="1">
    <citation type="journal article" date="2024" name="Insects">
        <title>An Improved Chromosome-Level Genome Assembly of the Firefly Pyrocoelia pectoralis.</title>
        <authorList>
            <person name="Fu X."/>
            <person name="Meyer-Rochow V.B."/>
            <person name="Ballantyne L."/>
            <person name="Zhu X."/>
        </authorList>
    </citation>
    <scope>NUCLEOTIDE SEQUENCE [LARGE SCALE GENOMIC DNA]</scope>
    <source>
        <strain evidence="10">XCY_ONT2</strain>
    </source>
</reference>
<proteinExistence type="predicted"/>
<dbReference type="PANTHER" id="PTHR14949">
    <property type="entry name" value="EGF-LIKE-DOMAIN, MULTIPLE 7, 8"/>
    <property type="match status" value="1"/>
</dbReference>
<feature type="signal peptide" evidence="7">
    <location>
        <begin position="1"/>
        <end position="20"/>
    </location>
</feature>
<keyword evidence="11" id="KW-1185">Reference proteome</keyword>
<sequence>MLLSYIVFVAVLMHNNNAFARHHYFENVSTEFDDKIVIDSATGIAYNPYSKHHPGRRICTSEKNVTYPVKEKESYSRPVYKRYTERCNGNQMCNGVRLVFETMYRDVVNVKTTNQLIHVCCPGWFQMTNRSHGCNKPSCTSKCHNGGTCIKPNICKCPTGFKGKHCEDDVNECMDNKPCDQICHNTIGSYKCECRENFNLLSDGQSCRKEDGDELALEAKDLQHELLDKRLHKLEKTILDNLASISSTQSIEMKKITSQFHGILEDVNVMKLRLKTLEEYRDDVSMLKNKLSRLERVMIKVQGSSPNKIAF</sequence>
<comment type="caution">
    <text evidence="10">The sequence shown here is derived from an EMBL/GenBank/DDBJ whole genome shotgun (WGS) entry which is preliminary data.</text>
</comment>
<feature type="domain" description="EGF-like" evidence="8">
    <location>
        <begin position="135"/>
        <end position="167"/>
    </location>
</feature>
<comment type="caution">
    <text evidence="6">Lacks conserved residue(s) required for the propagation of feature annotation.</text>
</comment>
<evidence type="ECO:0008006" key="12">
    <source>
        <dbReference type="Google" id="ProtNLM"/>
    </source>
</evidence>
<dbReference type="Pfam" id="PF07546">
    <property type="entry name" value="EMI"/>
    <property type="match status" value="1"/>
</dbReference>
<evidence type="ECO:0000313" key="11">
    <source>
        <dbReference type="Proteomes" id="UP001329430"/>
    </source>
</evidence>
<keyword evidence="1 6" id="KW-0245">EGF-like domain</keyword>
<accession>A0AAN7Z913</accession>
<dbReference type="PROSITE" id="PS01186">
    <property type="entry name" value="EGF_2"/>
    <property type="match status" value="1"/>
</dbReference>
<dbReference type="PROSITE" id="PS00022">
    <property type="entry name" value="EGF_1"/>
    <property type="match status" value="1"/>
</dbReference>
<feature type="domain" description="EMI" evidence="9">
    <location>
        <begin position="55"/>
        <end position="136"/>
    </location>
</feature>
<dbReference type="PROSITE" id="PS50026">
    <property type="entry name" value="EGF_3"/>
    <property type="match status" value="1"/>
</dbReference>
<evidence type="ECO:0000256" key="6">
    <source>
        <dbReference type="PROSITE-ProRule" id="PRU00076"/>
    </source>
</evidence>
<gene>
    <name evidence="10" type="ORF">RI129_010746</name>
</gene>
<dbReference type="PROSITE" id="PS01187">
    <property type="entry name" value="EGF_CA"/>
    <property type="match status" value="1"/>
</dbReference>
<dbReference type="InterPro" id="IPR050969">
    <property type="entry name" value="Dev_Signal_Modulators"/>
</dbReference>
<keyword evidence="4" id="KW-0175">Coiled coil</keyword>
<dbReference type="GO" id="GO:0009986">
    <property type="term" value="C:cell surface"/>
    <property type="evidence" value="ECO:0007669"/>
    <property type="project" value="TreeGrafter"/>
</dbReference>
<dbReference type="PROSITE" id="PS51041">
    <property type="entry name" value="EMI"/>
    <property type="match status" value="1"/>
</dbReference>
<keyword evidence="2 7" id="KW-0732">Signal</keyword>
<evidence type="ECO:0000256" key="2">
    <source>
        <dbReference type="ARBA" id="ARBA00022729"/>
    </source>
</evidence>
<dbReference type="EMBL" id="JAVRBK010000008">
    <property type="protein sequence ID" value="KAK5639935.1"/>
    <property type="molecule type" value="Genomic_DNA"/>
</dbReference>
<dbReference type="GO" id="GO:0005576">
    <property type="term" value="C:extracellular region"/>
    <property type="evidence" value="ECO:0007669"/>
    <property type="project" value="TreeGrafter"/>
</dbReference>
<dbReference type="InterPro" id="IPR009030">
    <property type="entry name" value="Growth_fac_rcpt_cys_sf"/>
</dbReference>
<protein>
    <recommendedName>
        <fullName evidence="12">Epidermal growth factor-like protein 8</fullName>
    </recommendedName>
</protein>
<evidence type="ECO:0000313" key="10">
    <source>
        <dbReference type="EMBL" id="KAK5639935.1"/>
    </source>
</evidence>
<dbReference type="InterPro" id="IPR018097">
    <property type="entry name" value="EGF_Ca-bd_CS"/>
</dbReference>
<dbReference type="CDD" id="cd00054">
    <property type="entry name" value="EGF_CA"/>
    <property type="match status" value="2"/>
</dbReference>
<dbReference type="InterPro" id="IPR049883">
    <property type="entry name" value="NOTCH1_EGF-like"/>
</dbReference>
<dbReference type="SMART" id="SM00181">
    <property type="entry name" value="EGF"/>
    <property type="match status" value="2"/>
</dbReference>
<dbReference type="SMART" id="SM00179">
    <property type="entry name" value="EGF_CA"/>
    <property type="match status" value="1"/>
</dbReference>
<organism evidence="10 11">
    <name type="scientific">Pyrocoelia pectoralis</name>
    <dbReference type="NCBI Taxonomy" id="417401"/>
    <lineage>
        <taxon>Eukaryota</taxon>
        <taxon>Metazoa</taxon>
        <taxon>Ecdysozoa</taxon>
        <taxon>Arthropoda</taxon>
        <taxon>Hexapoda</taxon>
        <taxon>Insecta</taxon>
        <taxon>Pterygota</taxon>
        <taxon>Neoptera</taxon>
        <taxon>Endopterygota</taxon>
        <taxon>Coleoptera</taxon>
        <taxon>Polyphaga</taxon>
        <taxon>Elateriformia</taxon>
        <taxon>Elateroidea</taxon>
        <taxon>Lampyridae</taxon>
        <taxon>Lampyrinae</taxon>
        <taxon>Pyrocoelia</taxon>
    </lineage>
</organism>
<dbReference type="GO" id="GO:0005102">
    <property type="term" value="F:signaling receptor binding"/>
    <property type="evidence" value="ECO:0007669"/>
    <property type="project" value="TreeGrafter"/>
</dbReference>
<dbReference type="InterPro" id="IPR000742">
    <property type="entry name" value="EGF"/>
</dbReference>
<dbReference type="Pfam" id="PF07645">
    <property type="entry name" value="EGF_CA"/>
    <property type="match status" value="1"/>
</dbReference>
<evidence type="ECO:0000256" key="7">
    <source>
        <dbReference type="SAM" id="SignalP"/>
    </source>
</evidence>
<feature type="disulfide bond" evidence="6">
    <location>
        <begin position="157"/>
        <end position="166"/>
    </location>
</feature>
<dbReference type="Proteomes" id="UP001329430">
    <property type="component" value="Chromosome 8"/>
</dbReference>
<dbReference type="PANTHER" id="PTHR14949:SF56">
    <property type="entry name" value="EGF-LIKE-DOMAIN, MULTIPLE 7"/>
    <property type="match status" value="1"/>
</dbReference>
<dbReference type="InterPro" id="IPR001881">
    <property type="entry name" value="EGF-like_Ca-bd_dom"/>
</dbReference>
<evidence type="ECO:0000256" key="4">
    <source>
        <dbReference type="ARBA" id="ARBA00023054"/>
    </source>
</evidence>
<dbReference type="Gene3D" id="2.10.25.10">
    <property type="entry name" value="Laminin"/>
    <property type="match status" value="2"/>
</dbReference>
<dbReference type="InterPro" id="IPR011489">
    <property type="entry name" value="EMI_domain"/>
</dbReference>
<evidence type="ECO:0000259" key="8">
    <source>
        <dbReference type="PROSITE" id="PS50026"/>
    </source>
</evidence>
<feature type="chain" id="PRO_5042929313" description="Epidermal growth factor-like protein 8" evidence="7">
    <location>
        <begin position="21"/>
        <end position="311"/>
    </location>
</feature>
<evidence type="ECO:0000256" key="5">
    <source>
        <dbReference type="ARBA" id="ARBA00023157"/>
    </source>
</evidence>
<keyword evidence="5 6" id="KW-1015">Disulfide bond</keyword>
<dbReference type="AlphaFoldDB" id="A0AAN7Z913"/>
<keyword evidence="3" id="KW-0106">Calcium</keyword>
<dbReference type="GO" id="GO:0005509">
    <property type="term" value="F:calcium ion binding"/>
    <property type="evidence" value="ECO:0007669"/>
    <property type="project" value="InterPro"/>
</dbReference>
<evidence type="ECO:0000259" key="9">
    <source>
        <dbReference type="PROSITE" id="PS51041"/>
    </source>
</evidence>
<feature type="disulfide bond" evidence="6">
    <location>
        <begin position="139"/>
        <end position="149"/>
    </location>
</feature>
<name>A0AAN7Z913_9COLE</name>
<evidence type="ECO:0000256" key="1">
    <source>
        <dbReference type="ARBA" id="ARBA00022536"/>
    </source>
</evidence>